<evidence type="ECO:0000313" key="2">
    <source>
        <dbReference type="Proteomes" id="UP000828048"/>
    </source>
</evidence>
<comment type="caution">
    <text evidence="1">The sequence shown here is derived from an EMBL/GenBank/DDBJ whole genome shotgun (WGS) entry which is preliminary data.</text>
</comment>
<name>A0ACB7X9S9_9ERIC</name>
<evidence type="ECO:0000313" key="1">
    <source>
        <dbReference type="EMBL" id="KAH7837582.1"/>
    </source>
</evidence>
<keyword evidence="2" id="KW-1185">Reference proteome</keyword>
<accession>A0ACB7X9S9</accession>
<proteinExistence type="predicted"/>
<dbReference type="Proteomes" id="UP000828048">
    <property type="component" value="Chromosome 6"/>
</dbReference>
<reference evidence="1 2" key="1">
    <citation type="journal article" date="2021" name="Hortic Res">
        <title>High-quality reference genome and annotation aids understanding of berry development for evergreen blueberry (Vaccinium darrowii).</title>
        <authorList>
            <person name="Yu J."/>
            <person name="Hulse-Kemp A.M."/>
            <person name="Babiker E."/>
            <person name="Staton M."/>
        </authorList>
    </citation>
    <scope>NUCLEOTIDE SEQUENCE [LARGE SCALE GENOMIC DNA]</scope>
    <source>
        <strain evidence="2">cv. NJ 8807/NJ 8810</strain>
        <tissue evidence="1">Young leaf</tissue>
    </source>
</reference>
<organism evidence="1 2">
    <name type="scientific">Vaccinium darrowii</name>
    <dbReference type="NCBI Taxonomy" id="229202"/>
    <lineage>
        <taxon>Eukaryota</taxon>
        <taxon>Viridiplantae</taxon>
        <taxon>Streptophyta</taxon>
        <taxon>Embryophyta</taxon>
        <taxon>Tracheophyta</taxon>
        <taxon>Spermatophyta</taxon>
        <taxon>Magnoliopsida</taxon>
        <taxon>eudicotyledons</taxon>
        <taxon>Gunneridae</taxon>
        <taxon>Pentapetalae</taxon>
        <taxon>asterids</taxon>
        <taxon>Ericales</taxon>
        <taxon>Ericaceae</taxon>
        <taxon>Vaccinioideae</taxon>
        <taxon>Vaccinieae</taxon>
        <taxon>Vaccinium</taxon>
    </lineage>
</organism>
<protein>
    <submittedName>
        <fullName evidence="1">Uncharacterized protein</fullName>
    </submittedName>
</protein>
<gene>
    <name evidence="1" type="ORF">Vadar_015454</name>
</gene>
<sequence>MVRHHHHNLHRLLLDTDTAAPPPIIGSRGSSGSHGGGDNFDNNMMVILAALLCALIGALVINSIIRCAIRFSQRFTIDPDQVLSELAPTGLSKDALTQIPVVAYESGLGEIPVKECCPICLGEFSGGEKVRILPKCGHGFHVKCIDTWLLSHSSCPNCRVSVI</sequence>
<dbReference type="EMBL" id="CM037156">
    <property type="protein sequence ID" value="KAH7837582.1"/>
    <property type="molecule type" value="Genomic_DNA"/>
</dbReference>